<evidence type="ECO:0000313" key="2">
    <source>
        <dbReference type="Proteomes" id="UP000438429"/>
    </source>
</evidence>
<organism evidence="1 2">
    <name type="scientific">Scophthalmus maximus</name>
    <name type="common">Turbot</name>
    <name type="synonym">Psetta maxima</name>
    <dbReference type="NCBI Taxonomy" id="52904"/>
    <lineage>
        <taxon>Eukaryota</taxon>
        <taxon>Metazoa</taxon>
        <taxon>Chordata</taxon>
        <taxon>Craniata</taxon>
        <taxon>Vertebrata</taxon>
        <taxon>Euteleostomi</taxon>
        <taxon>Actinopterygii</taxon>
        <taxon>Neopterygii</taxon>
        <taxon>Teleostei</taxon>
        <taxon>Neoteleostei</taxon>
        <taxon>Acanthomorphata</taxon>
        <taxon>Carangaria</taxon>
        <taxon>Pleuronectiformes</taxon>
        <taxon>Pleuronectoidei</taxon>
        <taxon>Scophthalmidae</taxon>
        <taxon>Scophthalmus</taxon>
    </lineage>
</organism>
<name>A0A6A4SPT3_SCOMX</name>
<reference evidence="1 2" key="1">
    <citation type="submission" date="2019-06" db="EMBL/GenBank/DDBJ databases">
        <title>Draft genomes of female and male turbot (Scophthalmus maximus).</title>
        <authorList>
            <person name="Xu H."/>
            <person name="Xu X.-W."/>
            <person name="Shao C."/>
            <person name="Chen S."/>
        </authorList>
    </citation>
    <scope>NUCLEOTIDE SEQUENCE [LARGE SCALE GENOMIC DNA]</scope>
    <source>
        <strain evidence="1">Ysfricsl-2016a</strain>
        <tissue evidence="1">Blood</tissue>
    </source>
</reference>
<dbReference type="AlphaFoldDB" id="A0A6A4SPT3"/>
<proteinExistence type="predicted"/>
<accession>A0A6A4SPT3</accession>
<dbReference type="Proteomes" id="UP000438429">
    <property type="component" value="Unassembled WGS sequence"/>
</dbReference>
<gene>
    <name evidence="1" type="ORF">F2P81_010020</name>
</gene>
<protein>
    <submittedName>
        <fullName evidence="1">Uncharacterized protein</fullName>
    </submittedName>
</protein>
<sequence>MSSGARYCLSRSGEERERVAENRNVDRMMVLTEVMEKLDWSEVKRVNGLSRPSELEKSCTSWFPGSSSGDRRLKLSTRLKLKRAVKHVCNGGGEIICRRRLPSDAGDHSESTSSILPALLRPRCLPHTFPFIR</sequence>
<evidence type="ECO:0000313" key="1">
    <source>
        <dbReference type="EMBL" id="KAF0037146.1"/>
    </source>
</evidence>
<comment type="caution">
    <text evidence="1">The sequence shown here is derived from an EMBL/GenBank/DDBJ whole genome shotgun (WGS) entry which is preliminary data.</text>
</comment>
<dbReference type="EMBL" id="VEVO01000009">
    <property type="protein sequence ID" value="KAF0037146.1"/>
    <property type="molecule type" value="Genomic_DNA"/>
</dbReference>